<comment type="caution">
    <text evidence="3">The sequence shown here is derived from an EMBL/GenBank/DDBJ whole genome shotgun (WGS) entry which is preliminary data.</text>
</comment>
<feature type="region of interest" description="Disordered" evidence="1">
    <location>
        <begin position="163"/>
        <end position="182"/>
    </location>
</feature>
<evidence type="ECO:0000313" key="3">
    <source>
        <dbReference type="EMBL" id="RJT26929.1"/>
    </source>
</evidence>
<dbReference type="OrthoDB" id="9802994at2"/>
<dbReference type="Pfam" id="PF06890">
    <property type="entry name" value="Phage_Mu_Gp45"/>
    <property type="match status" value="1"/>
</dbReference>
<proteinExistence type="predicted"/>
<evidence type="ECO:0000259" key="2">
    <source>
        <dbReference type="Pfam" id="PF06890"/>
    </source>
</evidence>
<dbReference type="EMBL" id="QZWH01000006">
    <property type="protein sequence ID" value="RJT26929.1"/>
    <property type="molecule type" value="Genomic_DNA"/>
</dbReference>
<dbReference type="InterPro" id="IPR013046">
    <property type="entry name" value="GpV/Gp45"/>
</dbReference>
<feature type="compositionally biased region" description="Basic and acidic residues" evidence="1">
    <location>
        <begin position="172"/>
        <end position="182"/>
    </location>
</feature>
<name>A0A3A5K2T3_9ENTR</name>
<accession>A0A3A5K2T3</accession>
<dbReference type="AlphaFoldDB" id="A0A3A5K2T3"/>
<protein>
    <submittedName>
        <fullName evidence="3">Phage baseplate assembly protein V</fullName>
    </submittedName>
</protein>
<reference evidence="3 4" key="1">
    <citation type="submission" date="2018-09" db="EMBL/GenBank/DDBJ databases">
        <title>Draft genome sequence of Buttiauxella izardii CCUG 35510T.</title>
        <authorList>
            <person name="Salva-Serra F."/>
            <person name="Marathe N."/>
            <person name="Moore E."/>
            <person name="Stadler-Svensson L."/>
            <person name="Engstrom-Jakobsson H."/>
        </authorList>
    </citation>
    <scope>NUCLEOTIDE SEQUENCE [LARGE SCALE GENOMIC DNA]</scope>
    <source>
        <strain evidence="3 4">CCUG 35510</strain>
    </source>
</reference>
<sequence length="182" mass="19952">MGALERMQRQVINLISRAVVKSLNPETKCQTIDVELIAGEPKAAIEHLEPYGFTSRAKDGSEAIILFPDGDRSHGVAVLVADRRYRLKGLKTGEVAFYDDQGQSVTLTRDGIVVDGAGKLITFKNAPKARFEMDIEVTGQIKDQCDSNGLTMAAMRLAYNGHTHLENGQGKQTKETDTKMEA</sequence>
<dbReference type="Proteomes" id="UP000276295">
    <property type="component" value="Unassembled WGS sequence"/>
</dbReference>
<dbReference type="NCBIfam" id="TIGR01644">
    <property type="entry name" value="phage_P2_V"/>
    <property type="match status" value="1"/>
</dbReference>
<gene>
    <name evidence="3" type="ORF">D6029_03845</name>
</gene>
<evidence type="ECO:0000313" key="4">
    <source>
        <dbReference type="Proteomes" id="UP000276295"/>
    </source>
</evidence>
<keyword evidence="4" id="KW-1185">Reference proteome</keyword>
<organism evidence="3 4">
    <name type="scientific">Buttiauxella izardii</name>
    <dbReference type="NCBI Taxonomy" id="82991"/>
    <lineage>
        <taxon>Bacteria</taxon>
        <taxon>Pseudomonadati</taxon>
        <taxon>Pseudomonadota</taxon>
        <taxon>Gammaproteobacteria</taxon>
        <taxon>Enterobacterales</taxon>
        <taxon>Enterobacteriaceae</taxon>
        <taxon>Buttiauxella</taxon>
    </lineage>
</organism>
<dbReference type="InterPro" id="IPR014462">
    <property type="entry name" value="Phage_Mu_Gp45"/>
</dbReference>
<dbReference type="RefSeq" id="WP_120063499.1">
    <property type="nucleotide sequence ID" value="NZ_QZWH01000006.1"/>
</dbReference>
<evidence type="ECO:0000256" key="1">
    <source>
        <dbReference type="SAM" id="MobiDB-lite"/>
    </source>
</evidence>
<dbReference type="PIRSF" id="PIRSF012337">
    <property type="entry name" value="gp45"/>
    <property type="match status" value="1"/>
</dbReference>
<dbReference type="InterPro" id="IPR053861">
    <property type="entry name" value="Phage_Mu_Gp45_N"/>
</dbReference>
<feature type="domain" description="Bacteriophage Mu Gp45 N-terminal" evidence="2">
    <location>
        <begin position="17"/>
        <end position="84"/>
    </location>
</feature>